<organism evidence="2 3">
    <name type="scientific">Dactylonectria estremocensis</name>
    <dbReference type="NCBI Taxonomy" id="1079267"/>
    <lineage>
        <taxon>Eukaryota</taxon>
        <taxon>Fungi</taxon>
        <taxon>Dikarya</taxon>
        <taxon>Ascomycota</taxon>
        <taxon>Pezizomycotina</taxon>
        <taxon>Sordariomycetes</taxon>
        <taxon>Hypocreomycetidae</taxon>
        <taxon>Hypocreales</taxon>
        <taxon>Nectriaceae</taxon>
        <taxon>Dactylonectria</taxon>
    </lineage>
</organism>
<dbReference type="AlphaFoldDB" id="A0A9P9J1P2"/>
<reference evidence="2" key="1">
    <citation type="journal article" date="2021" name="Nat. Commun.">
        <title>Genetic determinants of endophytism in the Arabidopsis root mycobiome.</title>
        <authorList>
            <person name="Mesny F."/>
            <person name="Miyauchi S."/>
            <person name="Thiergart T."/>
            <person name="Pickel B."/>
            <person name="Atanasova L."/>
            <person name="Karlsson M."/>
            <person name="Huettel B."/>
            <person name="Barry K.W."/>
            <person name="Haridas S."/>
            <person name="Chen C."/>
            <person name="Bauer D."/>
            <person name="Andreopoulos W."/>
            <person name="Pangilinan J."/>
            <person name="LaButti K."/>
            <person name="Riley R."/>
            <person name="Lipzen A."/>
            <person name="Clum A."/>
            <person name="Drula E."/>
            <person name="Henrissat B."/>
            <person name="Kohler A."/>
            <person name="Grigoriev I.V."/>
            <person name="Martin F.M."/>
            <person name="Hacquard S."/>
        </authorList>
    </citation>
    <scope>NUCLEOTIDE SEQUENCE</scope>
    <source>
        <strain evidence="2">MPI-CAGE-AT-0021</strain>
    </source>
</reference>
<dbReference type="Proteomes" id="UP000717696">
    <property type="component" value="Unassembled WGS sequence"/>
</dbReference>
<evidence type="ECO:0000313" key="2">
    <source>
        <dbReference type="EMBL" id="KAH7140056.1"/>
    </source>
</evidence>
<accession>A0A9P9J1P2</accession>
<proteinExistence type="predicted"/>
<keyword evidence="3" id="KW-1185">Reference proteome</keyword>
<feature type="compositionally biased region" description="Polar residues" evidence="1">
    <location>
        <begin position="43"/>
        <end position="67"/>
    </location>
</feature>
<evidence type="ECO:0008006" key="4">
    <source>
        <dbReference type="Google" id="ProtNLM"/>
    </source>
</evidence>
<gene>
    <name evidence="2" type="ORF">B0J13DRAFT_639336</name>
</gene>
<dbReference type="EMBL" id="JAGMUU010000014">
    <property type="protein sequence ID" value="KAH7140056.1"/>
    <property type="molecule type" value="Genomic_DNA"/>
</dbReference>
<protein>
    <recommendedName>
        <fullName evidence="4">BZIP domain-containing protein</fullName>
    </recommendedName>
</protein>
<feature type="region of interest" description="Disordered" evidence="1">
    <location>
        <begin position="1"/>
        <end position="89"/>
    </location>
</feature>
<evidence type="ECO:0000256" key="1">
    <source>
        <dbReference type="SAM" id="MobiDB-lite"/>
    </source>
</evidence>
<feature type="compositionally biased region" description="Polar residues" evidence="1">
    <location>
        <begin position="16"/>
        <end position="26"/>
    </location>
</feature>
<comment type="caution">
    <text evidence="2">The sequence shown here is derived from an EMBL/GenBank/DDBJ whole genome shotgun (WGS) entry which is preliminary data.</text>
</comment>
<sequence length="222" mass="25085">MDSPNFKITKPGATRMTAQLPSSVSAVDNDLCGQDQPFGGLGDTNQSRDPTVNKRSSPKQTLSTTNERLSRCRDRKRMSQSAFGERKGQHIRDIQYKMEKLEQRSNQFRKIHEIRRTGQPILRADDFTNLLNIDEAVEGDCEDPVATDVWMEHDSIRSNMPIYLEESRQEPWTGYTKMSASSTCQTSQDRIPQGFMGRSGMLCWPILQTSDDGCGIFDTGIP</sequence>
<name>A0A9P9J1P2_9HYPO</name>
<evidence type="ECO:0000313" key="3">
    <source>
        <dbReference type="Proteomes" id="UP000717696"/>
    </source>
</evidence>